<feature type="compositionally biased region" description="Basic residues" evidence="12">
    <location>
        <begin position="447"/>
        <end position="458"/>
    </location>
</feature>
<evidence type="ECO:0000256" key="10">
    <source>
        <dbReference type="PROSITE-ProRule" id="PRU00552"/>
    </source>
</evidence>
<evidence type="ECO:0000256" key="8">
    <source>
        <dbReference type="ARBA" id="ARBA00047984"/>
    </source>
</evidence>
<organism evidence="16 17">
    <name type="scientific">Flammeovirga pacifica</name>
    <dbReference type="NCBI Taxonomy" id="915059"/>
    <lineage>
        <taxon>Bacteria</taxon>
        <taxon>Pseudomonadati</taxon>
        <taxon>Bacteroidota</taxon>
        <taxon>Cytophagia</taxon>
        <taxon>Cytophagales</taxon>
        <taxon>Flammeovirgaceae</taxon>
        <taxon>Flammeovirga</taxon>
    </lineage>
</organism>
<evidence type="ECO:0000256" key="9">
    <source>
        <dbReference type="ARBA" id="ARBA00074363"/>
    </source>
</evidence>
<dbReference type="Pfam" id="PF00271">
    <property type="entry name" value="Helicase_C"/>
    <property type="match status" value="1"/>
</dbReference>
<gene>
    <name evidence="16" type="ORF">NH26_23950</name>
</gene>
<evidence type="ECO:0000256" key="6">
    <source>
        <dbReference type="ARBA" id="ARBA00022840"/>
    </source>
</evidence>
<evidence type="ECO:0000259" key="13">
    <source>
        <dbReference type="PROSITE" id="PS51192"/>
    </source>
</evidence>
<dbReference type="FunFam" id="3.40.50.300:FF:000108">
    <property type="entry name" value="ATP-dependent RNA helicase RhlE"/>
    <property type="match status" value="1"/>
</dbReference>
<dbReference type="InterPro" id="IPR000629">
    <property type="entry name" value="RNA-helicase_DEAD-box_CS"/>
</dbReference>
<evidence type="ECO:0000256" key="1">
    <source>
        <dbReference type="ARBA" id="ARBA00012552"/>
    </source>
</evidence>
<dbReference type="Proteomes" id="UP000179797">
    <property type="component" value="Unassembled WGS sequence"/>
</dbReference>
<feature type="short sequence motif" description="Q motif" evidence="10">
    <location>
        <begin position="22"/>
        <end position="50"/>
    </location>
</feature>
<dbReference type="SMART" id="SM00487">
    <property type="entry name" value="DEXDc"/>
    <property type="match status" value="1"/>
</dbReference>
<feature type="region of interest" description="Disordered" evidence="12">
    <location>
        <begin position="388"/>
        <end position="475"/>
    </location>
</feature>
<evidence type="ECO:0000256" key="3">
    <source>
        <dbReference type="ARBA" id="ARBA00022741"/>
    </source>
</evidence>
<dbReference type="InterPro" id="IPR027417">
    <property type="entry name" value="P-loop_NTPase"/>
</dbReference>
<dbReference type="STRING" id="915059.NH26_23950"/>
<dbReference type="AlphaFoldDB" id="A0A1S1YUC5"/>
<feature type="compositionally biased region" description="Basic and acidic residues" evidence="12">
    <location>
        <begin position="408"/>
        <end position="420"/>
    </location>
</feature>
<keyword evidence="17" id="KW-1185">Reference proteome</keyword>
<keyword evidence="3 11" id="KW-0547">Nucleotide-binding</keyword>
<name>A0A1S1YUC5_FLAPC</name>
<dbReference type="EC" id="3.6.4.13" evidence="1"/>
<dbReference type="SMART" id="SM00490">
    <property type="entry name" value="HELICc"/>
    <property type="match status" value="1"/>
</dbReference>
<dbReference type="CDD" id="cd18787">
    <property type="entry name" value="SF2_C_DEAD"/>
    <property type="match status" value="1"/>
</dbReference>
<dbReference type="GO" id="GO:0016787">
    <property type="term" value="F:hydrolase activity"/>
    <property type="evidence" value="ECO:0007669"/>
    <property type="project" value="UniProtKB-KW"/>
</dbReference>
<dbReference type="GO" id="GO:0003676">
    <property type="term" value="F:nucleic acid binding"/>
    <property type="evidence" value="ECO:0007669"/>
    <property type="project" value="InterPro"/>
</dbReference>
<dbReference type="GO" id="GO:0005524">
    <property type="term" value="F:ATP binding"/>
    <property type="evidence" value="ECO:0007669"/>
    <property type="project" value="UniProtKB-KW"/>
</dbReference>
<keyword evidence="4 11" id="KW-0378">Hydrolase</keyword>
<comment type="similarity">
    <text evidence="7 11">Belongs to the DEAD box helicase family.</text>
</comment>
<feature type="compositionally biased region" description="Basic and acidic residues" evidence="12">
    <location>
        <begin position="435"/>
        <end position="446"/>
    </location>
</feature>
<dbReference type="InterPro" id="IPR011545">
    <property type="entry name" value="DEAD/DEAH_box_helicase_dom"/>
</dbReference>
<feature type="domain" description="DEAD-box RNA helicase Q" evidence="15">
    <location>
        <begin position="22"/>
        <end position="50"/>
    </location>
</feature>
<evidence type="ECO:0000259" key="15">
    <source>
        <dbReference type="PROSITE" id="PS51195"/>
    </source>
</evidence>
<keyword evidence="5 11" id="KW-0347">Helicase</keyword>
<dbReference type="GO" id="GO:0003724">
    <property type="term" value="F:RNA helicase activity"/>
    <property type="evidence" value="ECO:0007669"/>
    <property type="project" value="UniProtKB-EC"/>
</dbReference>
<dbReference type="SUPFAM" id="SSF52540">
    <property type="entry name" value="P-loop containing nucleoside triphosphate hydrolases"/>
    <property type="match status" value="1"/>
</dbReference>
<dbReference type="PROSITE" id="PS51194">
    <property type="entry name" value="HELICASE_CTER"/>
    <property type="match status" value="1"/>
</dbReference>
<keyword evidence="2" id="KW-0963">Cytoplasm</keyword>
<evidence type="ECO:0000256" key="4">
    <source>
        <dbReference type="ARBA" id="ARBA00022801"/>
    </source>
</evidence>
<dbReference type="PROSITE" id="PS51195">
    <property type="entry name" value="Q_MOTIF"/>
    <property type="match status" value="1"/>
</dbReference>
<evidence type="ECO:0000256" key="5">
    <source>
        <dbReference type="ARBA" id="ARBA00022806"/>
    </source>
</evidence>
<dbReference type="PANTHER" id="PTHR47959:SF13">
    <property type="entry name" value="ATP-DEPENDENT RNA HELICASE RHLE"/>
    <property type="match status" value="1"/>
</dbReference>
<evidence type="ECO:0000256" key="11">
    <source>
        <dbReference type="RuleBase" id="RU000492"/>
    </source>
</evidence>
<dbReference type="InterPro" id="IPR001650">
    <property type="entry name" value="Helicase_C-like"/>
</dbReference>
<dbReference type="Gene3D" id="3.40.50.300">
    <property type="entry name" value="P-loop containing nucleotide triphosphate hydrolases"/>
    <property type="match status" value="2"/>
</dbReference>
<dbReference type="PANTHER" id="PTHR47959">
    <property type="entry name" value="ATP-DEPENDENT RNA HELICASE RHLE-RELATED"/>
    <property type="match status" value="1"/>
</dbReference>
<evidence type="ECO:0000256" key="12">
    <source>
        <dbReference type="SAM" id="MobiDB-lite"/>
    </source>
</evidence>
<dbReference type="InterPro" id="IPR044742">
    <property type="entry name" value="DEAD/DEAH_RhlB"/>
</dbReference>
<sequence>MWFNSKRNTIINGFTFNKPFYMTFKELRLNPSILKALNEENYEKPTPIQAKAIPLVLKREDVLGCAQTGTGKTAAFAIPIIHLMSEEKKSRDQKIKALIITPTRELAIQIDENIKKYGKHTDLRNTVIFGGVNQDKQVKAIRRGVDILVATPGRLLDLIGQGFISLAHIKYFVLDEADRMLDMGFIHDIKKVLKLLPKQRQSLFFSATMPKNIVDLSKQILRQPKSVTVTPVSSTAETIKQFVYYTNKKEKIDLLHFLLNEHNIEQVLVFTRTKFGADGIVKKLIKKNVKCAAIHGNKSQNQRQKALSAFKEGSIQVLVATDIAARGIDIDKLQYVINYDIPNESETYVHRIGRCGRAGEKGISISLSEAEDNKYIKDVEKLTKQEIEVVKEHPYPQTDKPMNATQKKAVEKEKQKRKQEFFANKRKKEAARGNASKDGKSKSGGDKKKKPFNKRRKSSSAAGGEGGRKGPSKRR</sequence>
<evidence type="ECO:0000256" key="7">
    <source>
        <dbReference type="ARBA" id="ARBA00038437"/>
    </source>
</evidence>
<accession>A0A1S1YUC5</accession>
<dbReference type="GO" id="GO:0005829">
    <property type="term" value="C:cytosol"/>
    <property type="evidence" value="ECO:0007669"/>
    <property type="project" value="TreeGrafter"/>
</dbReference>
<comment type="catalytic activity">
    <reaction evidence="8">
        <text>ATP + H2O = ADP + phosphate + H(+)</text>
        <dbReference type="Rhea" id="RHEA:13065"/>
        <dbReference type="ChEBI" id="CHEBI:15377"/>
        <dbReference type="ChEBI" id="CHEBI:15378"/>
        <dbReference type="ChEBI" id="CHEBI:30616"/>
        <dbReference type="ChEBI" id="CHEBI:43474"/>
        <dbReference type="ChEBI" id="CHEBI:456216"/>
        <dbReference type="EC" id="3.6.4.13"/>
    </reaction>
</comment>
<feature type="domain" description="Helicase C-terminal" evidence="14">
    <location>
        <begin position="238"/>
        <end position="401"/>
    </location>
</feature>
<keyword evidence="6 11" id="KW-0067">ATP-binding</keyword>
<dbReference type="GO" id="GO:0009266">
    <property type="term" value="P:response to temperature stimulus"/>
    <property type="evidence" value="ECO:0007669"/>
    <property type="project" value="UniProtKB-ARBA"/>
</dbReference>
<dbReference type="EMBL" id="JRYR02000002">
    <property type="protein sequence ID" value="OHX64628.1"/>
    <property type="molecule type" value="Genomic_DNA"/>
</dbReference>
<comment type="caution">
    <text evidence="16">The sequence shown here is derived from an EMBL/GenBank/DDBJ whole genome shotgun (WGS) entry which is preliminary data.</text>
</comment>
<dbReference type="PROSITE" id="PS00039">
    <property type="entry name" value="DEAD_ATP_HELICASE"/>
    <property type="match status" value="1"/>
</dbReference>
<dbReference type="PROSITE" id="PS51192">
    <property type="entry name" value="HELICASE_ATP_BIND_1"/>
    <property type="match status" value="1"/>
</dbReference>
<dbReference type="CDD" id="cd00268">
    <property type="entry name" value="DEADc"/>
    <property type="match status" value="1"/>
</dbReference>
<evidence type="ECO:0000256" key="2">
    <source>
        <dbReference type="ARBA" id="ARBA00022490"/>
    </source>
</evidence>
<evidence type="ECO:0000313" key="16">
    <source>
        <dbReference type="EMBL" id="OHX64628.1"/>
    </source>
</evidence>
<dbReference type="GO" id="GO:0042255">
    <property type="term" value="P:ribosome assembly"/>
    <property type="evidence" value="ECO:0007669"/>
    <property type="project" value="UniProtKB-ARBA"/>
</dbReference>
<dbReference type="Pfam" id="PF00270">
    <property type="entry name" value="DEAD"/>
    <property type="match status" value="1"/>
</dbReference>
<feature type="domain" description="Helicase ATP-binding" evidence="13">
    <location>
        <begin position="53"/>
        <end position="227"/>
    </location>
</feature>
<dbReference type="InterPro" id="IPR050079">
    <property type="entry name" value="DEAD_box_RNA_helicase"/>
</dbReference>
<evidence type="ECO:0000259" key="14">
    <source>
        <dbReference type="PROSITE" id="PS51194"/>
    </source>
</evidence>
<dbReference type="InterPro" id="IPR014001">
    <property type="entry name" value="Helicase_ATP-bd"/>
</dbReference>
<proteinExistence type="inferred from homology"/>
<evidence type="ECO:0000313" key="17">
    <source>
        <dbReference type="Proteomes" id="UP000179797"/>
    </source>
</evidence>
<dbReference type="InterPro" id="IPR014014">
    <property type="entry name" value="RNA_helicase_DEAD_Q_motif"/>
</dbReference>
<protein>
    <recommendedName>
        <fullName evidence="9">DEAD-box ATP-dependent RNA helicase RhpA</fullName>
        <ecNumber evidence="1">3.6.4.13</ecNumber>
    </recommendedName>
</protein>
<reference evidence="16 17" key="1">
    <citation type="journal article" date="2012" name="Int. J. Syst. Evol. Microbiol.">
        <title>Flammeovirga pacifica sp. nov., isolated from deep-sea sediment.</title>
        <authorList>
            <person name="Xu H."/>
            <person name="Fu Y."/>
            <person name="Yang N."/>
            <person name="Ding Z."/>
            <person name="Lai Q."/>
            <person name="Zeng R."/>
        </authorList>
    </citation>
    <scope>NUCLEOTIDE SEQUENCE [LARGE SCALE GENOMIC DNA]</scope>
    <source>
        <strain evidence="17">DSM 24597 / LMG 26175 / WPAGA1</strain>
    </source>
</reference>